<gene>
    <name evidence="1" type="ORF">KSX_56300</name>
</gene>
<dbReference type="Proteomes" id="UP000612362">
    <property type="component" value="Unassembled WGS sequence"/>
</dbReference>
<organism evidence="1 2">
    <name type="scientific">Ktedonospora formicarum</name>
    <dbReference type="NCBI Taxonomy" id="2778364"/>
    <lineage>
        <taxon>Bacteria</taxon>
        <taxon>Bacillati</taxon>
        <taxon>Chloroflexota</taxon>
        <taxon>Ktedonobacteria</taxon>
        <taxon>Ktedonobacterales</taxon>
        <taxon>Ktedonobacteraceae</taxon>
        <taxon>Ktedonospora</taxon>
    </lineage>
</organism>
<comment type="caution">
    <text evidence="1">The sequence shown here is derived from an EMBL/GenBank/DDBJ whole genome shotgun (WGS) entry which is preliminary data.</text>
</comment>
<evidence type="ECO:0000313" key="1">
    <source>
        <dbReference type="EMBL" id="GHO47467.1"/>
    </source>
</evidence>
<protein>
    <submittedName>
        <fullName evidence="1">Uncharacterized protein</fullName>
    </submittedName>
</protein>
<proteinExistence type="predicted"/>
<keyword evidence="2" id="KW-1185">Reference proteome</keyword>
<sequence>MLAILSNIQFYDWPWYRCRFQSTLAFEPYKPLFDQELKLLEGKGADEEWFAAYEKIEGLALTLR</sequence>
<dbReference type="EMBL" id="BNJF01000003">
    <property type="protein sequence ID" value="GHO47467.1"/>
    <property type="molecule type" value="Genomic_DNA"/>
</dbReference>
<evidence type="ECO:0000313" key="2">
    <source>
        <dbReference type="Proteomes" id="UP000612362"/>
    </source>
</evidence>
<name>A0A8J3I7H2_9CHLR</name>
<accession>A0A8J3I7H2</accession>
<reference evidence="1" key="1">
    <citation type="submission" date="2020-10" db="EMBL/GenBank/DDBJ databases">
        <title>Taxonomic study of unclassified bacteria belonging to the class Ktedonobacteria.</title>
        <authorList>
            <person name="Yabe S."/>
            <person name="Wang C.M."/>
            <person name="Zheng Y."/>
            <person name="Sakai Y."/>
            <person name="Cavaletti L."/>
            <person name="Monciardini P."/>
            <person name="Donadio S."/>
        </authorList>
    </citation>
    <scope>NUCLEOTIDE SEQUENCE</scope>
    <source>
        <strain evidence="1">SOSP1-1</strain>
    </source>
</reference>
<dbReference type="AlphaFoldDB" id="A0A8J3I7H2"/>